<dbReference type="Pfam" id="PF00496">
    <property type="entry name" value="SBP_bac_5"/>
    <property type="match status" value="1"/>
</dbReference>
<sequence length="559" mass="65645">MYQVWGIGLFKYLILTLSIFSYLNSSSNIIEKFEFRDDSSKQNIAPKLHPNSHINIFLPSLPYSYIAKATNSGLIRSYDNEQGFVYDLAKSHKRVDDFTYIFELRENLKFQNGENFTIDDAIYNLKFFEQNPYLYTNIDKVGFEVFKIDNTHLKIVLKQKYEMFLNDLANIYFYTKDYIKKYNPIGEETGTANQVAGAFGMGPYIITSGYALGSKQTQKIELKANPFYWNKEYPKIKQITVYTQLDINQAIEDITKFEGKLDLMPLPFNKKLDVITSEYSKVIISKSTDNFIIFFNLINGNEKLLKEDVRVALNEALNHENLLKFVYKNEGKASPFATSINYKVVENIVNSEEIPKKRFSKDEIKSILNGLTLEVFLQDRFLFLLKGIEYQLKEYGVKINYRVTTSEKDIYSQLLTTNSNKNSLKWDLLVWGDDDWYYQNPWTVFFIYENDSVWSTIPKDELMQQYIHKFFITKTNSNEYKEVVKNILFRAKEKAYSLAVPSVNKVFAVNKEVIFKPYQGGIIPFWEIEISNNHWSIRKEKEYSKELKKPIKLERVSYD</sequence>
<dbReference type="EMBL" id="NXGE01000016">
    <property type="protein sequence ID" value="PRM92160.1"/>
    <property type="molecule type" value="Genomic_DNA"/>
</dbReference>
<evidence type="ECO:0000313" key="5">
    <source>
        <dbReference type="EMBL" id="PRM92160.1"/>
    </source>
</evidence>
<organism evidence="5 6">
    <name type="scientific">Aliarcobacter cryaerophilus</name>
    <dbReference type="NCBI Taxonomy" id="28198"/>
    <lineage>
        <taxon>Bacteria</taxon>
        <taxon>Pseudomonadati</taxon>
        <taxon>Campylobacterota</taxon>
        <taxon>Epsilonproteobacteria</taxon>
        <taxon>Campylobacterales</taxon>
        <taxon>Arcobacteraceae</taxon>
        <taxon>Aliarcobacter</taxon>
    </lineage>
</organism>
<dbReference type="Proteomes" id="UP000238281">
    <property type="component" value="Unassembled WGS sequence"/>
</dbReference>
<dbReference type="GO" id="GO:1904680">
    <property type="term" value="F:peptide transmembrane transporter activity"/>
    <property type="evidence" value="ECO:0007669"/>
    <property type="project" value="TreeGrafter"/>
</dbReference>
<dbReference type="SUPFAM" id="SSF53850">
    <property type="entry name" value="Periplasmic binding protein-like II"/>
    <property type="match status" value="1"/>
</dbReference>
<dbReference type="InterPro" id="IPR000914">
    <property type="entry name" value="SBP_5_dom"/>
</dbReference>
<dbReference type="Gene3D" id="3.10.105.10">
    <property type="entry name" value="Dipeptide-binding Protein, Domain 3"/>
    <property type="match status" value="1"/>
</dbReference>
<evidence type="ECO:0000313" key="6">
    <source>
        <dbReference type="Proteomes" id="UP000238281"/>
    </source>
</evidence>
<gene>
    <name evidence="5" type="ORF">CJ673_11085</name>
</gene>
<evidence type="ECO:0000256" key="3">
    <source>
        <dbReference type="ARBA" id="ARBA00022729"/>
    </source>
</evidence>
<comment type="caution">
    <text evidence="5">The sequence shown here is derived from an EMBL/GenBank/DDBJ whole genome shotgun (WGS) entry which is preliminary data.</text>
</comment>
<comment type="similarity">
    <text evidence="1">Belongs to the bacterial solute-binding protein 5 family.</text>
</comment>
<dbReference type="AlphaFoldDB" id="A0A2S9T003"/>
<name>A0A2S9T003_9BACT</name>
<feature type="domain" description="Solute-binding protein family 5" evidence="4">
    <location>
        <begin position="84"/>
        <end position="339"/>
    </location>
</feature>
<reference evidence="5 6" key="1">
    <citation type="submission" date="2017-09" db="EMBL/GenBank/DDBJ databases">
        <title>Reassesment of A. cryaerophilus.</title>
        <authorList>
            <person name="Perez-Cataluna A."/>
            <person name="Collado L."/>
            <person name="Salgado O."/>
            <person name="Lefinanco V."/>
            <person name="Figueras M.J."/>
        </authorList>
    </citation>
    <scope>NUCLEOTIDE SEQUENCE [LARGE SCALE GENOMIC DNA]</scope>
    <source>
        <strain evidence="5 6">LMG 10210</strain>
    </source>
</reference>
<keyword evidence="2" id="KW-0813">Transport</keyword>
<evidence type="ECO:0000256" key="2">
    <source>
        <dbReference type="ARBA" id="ARBA00022448"/>
    </source>
</evidence>
<proteinExistence type="inferred from homology"/>
<dbReference type="PROSITE" id="PS01040">
    <property type="entry name" value="SBP_BACTERIAL_5"/>
    <property type="match status" value="1"/>
</dbReference>
<dbReference type="PANTHER" id="PTHR30290:SF9">
    <property type="entry name" value="OLIGOPEPTIDE-BINDING PROTEIN APPA"/>
    <property type="match status" value="1"/>
</dbReference>
<protein>
    <submittedName>
        <fullName evidence="5">Peptide ABC transporter substrate-binding protein</fullName>
    </submittedName>
</protein>
<dbReference type="PANTHER" id="PTHR30290">
    <property type="entry name" value="PERIPLASMIC BINDING COMPONENT OF ABC TRANSPORTER"/>
    <property type="match status" value="1"/>
</dbReference>
<dbReference type="Gene3D" id="3.40.190.10">
    <property type="entry name" value="Periplasmic binding protein-like II"/>
    <property type="match status" value="1"/>
</dbReference>
<evidence type="ECO:0000259" key="4">
    <source>
        <dbReference type="Pfam" id="PF00496"/>
    </source>
</evidence>
<dbReference type="InterPro" id="IPR023765">
    <property type="entry name" value="SBP_5_CS"/>
</dbReference>
<dbReference type="GO" id="GO:0015833">
    <property type="term" value="P:peptide transport"/>
    <property type="evidence" value="ECO:0007669"/>
    <property type="project" value="TreeGrafter"/>
</dbReference>
<accession>A0A2S9T003</accession>
<keyword evidence="3" id="KW-0732">Signal</keyword>
<dbReference type="InterPro" id="IPR039424">
    <property type="entry name" value="SBP_5"/>
</dbReference>
<evidence type="ECO:0000256" key="1">
    <source>
        <dbReference type="ARBA" id="ARBA00005695"/>
    </source>
</evidence>